<dbReference type="OrthoDB" id="9775929at2"/>
<evidence type="ECO:0000313" key="7">
    <source>
        <dbReference type="Proteomes" id="UP000032740"/>
    </source>
</evidence>
<evidence type="ECO:0000256" key="2">
    <source>
        <dbReference type="ARBA" id="ARBA00022695"/>
    </source>
</evidence>
<dbReference type="STRING" id="1318466.BN85407070"/>
<organism evidence="6 7">
    <name type="scientific">Alteracholeplasma palmae (strain ATCC 49389 / J233)</name>
    <name type="common">Acholeplasma palmae</name>
    <dbReference type="NCBI Taxonomy" id="1318466"/>
    <lineage>
        <taxon>Bacteria</taxon>
        <taxon>Bacillati</taxon>
        <taxon>Mycoplasmatota</taxon>
        <taxon>Mollicutes</taxon>
        <taxon>Acholeplasmatales</taxon>
        <taxon>Acholeplasmataceae</taxon>
        <taxon>Acholeplasma</taxon>
    </lineage>
</organism>
<evidence type="ECO:0000256" key="4">
    <source>
        <dbReference type="ARBA" id="ARBA00022932"/>
    </source>
</evidence>
<accession>U4KKK5</accession>
<dbReference type="Proteomes" id="UP000032740">
    <property type="component" value="Chromosome"/>
</dbReference>
<dbReference type="EMBL" id="FO681347">
    <property type="protein sequence ID" value="CCV64284.1"/>
    <property type="molecule type" value="Genomic_DNA"/>
</dbReference>
<dbReference type="HOGENOM" id="CLU_2505169_0_0_14"/>
<keyword evidence="3" id="KW-0235">DNA replication</keyword>
<dbReference type="AlphaFoldDB" id="U4KKK5"/>
<dbReference type="Pfam" id="PF06144">
    <property type="entry name" value="DNA_pol3_delta"/>
    <property type="match status" value="1"/>
</dbReference>
<dbReference type="InterPro" id="IPR027417">
    <property type="entry name" value="P-loop_NTPase"/>
</dbReference>
<dbReference type="Gene3D" id="3.40.50.300">
    <property type="entry name" value="P-loop containing nucleotide triphosphate hydrolases"/>
    <property type="match status" value="1"/>
</dbReference>
<dbReference type="GO" id="GO:0009360">
    <property type="term" value="C:DNA polymerase III complex"/>
    <property type="evidence" value="ECO:0007669"/>
    <property type="project" value="InterPro"/>
</dbReference>
<name>U4KKK5_ALTPJ</name>
<protein>
    <submittedName>
        <fullName evidence="6">DNA polymerase III, delta subunit (HolA)</fullName>
    </submittedName>
</protein>
<dbReference type="RefSeq" id="WP_026658694.1">
    <property type="nucleotide sequence ID" value="NC_022538.1"/>
</dbReference>
<dbReference type="GO" id="GO:0006261">
    <property type="term" value="P:DNA-templated DNA replication"/>
    <property type="evidence" value="ECO:0007669"/>
    <property type="project" value="TreeGrafter"/>
</dbReference>
<sequence length="85" mass="10311">MKERIYTIFGKQFFFVEKKLETMLTEYKNKEVDIIKYDLDDSPIEELIQELQTISFFSDEKIIIVKNFEKIDQKKEVKLKKLLTI</sequence>
<dbReference type="KEGG" id="apal:BN85407070"/>
<dbReference type="InterPro" id="IPR010372">
    <property type="entry name" value="DNA_pol3_delta_N"/>
</dbReference>
<dbReference type="InterPro" id="IPR005790">
    <property type="entry name" value="DNA_polIII_delta"/>
</dbReference>
<dbReference type="GO" id="GO:0003887">
    <property type="term" value="F:DNA-directed DNA polymerase activity"/>
    <property type="evidence" value="ECO:0007669"/>
    <property type="project" value="UniProtKB-KW"/>
</dbReference>
<feature type="domain" description="DNA polymerase III delta N-terminal" evidence="5">
    <location>
        <begin position="6"/>
        <end position="81"/>
    </location>
</feature>
<keyword evidence="4" id="KW-0239">DNA-directed DNA polymerase</keyword>
<keyword evidence="1" id="KW-0808">Transferase</keyword>
<gene>
    <name evidence="6" type="primary">holA</name>
    <name evidence="6" type="ORF">BN85407070</name>
</gene>
<keyword evidence="7" id="KW-1185">Reference proteome</keyword>
<evidence type="ECO:0000259" key="5">
    <source>
        <dbReference type="Pfam" id="PF06144"/>
    </source>
</evidence>
<dbReference type="PANTHER" id="PTHR34388">
    <property type="entry name" value="DNA POLYMERASE III SUBUNIT DELTA"/>
    <property type="match status" value="1"/>
</dbReference>
<dbReference type="GO" id="GO:0003677">
    <property type="term" value="F:DNA binding"/>
    <property type="evidence" value="ECO:0007669"/>
    <property type="project" value="InterPro"/>
</dbReference>
<evidence type="ECO:0000313" key="6">
    <source>
        <dbReference type="EMBL" id="CCV64284.1"/>
    </source>
</evidence>
<evidence type="ECO:0000256" key="1">
    <source>
        <dbReference type="ARBA" id="ARBA00022679"/>
    </source>
</evidence>
<proteinExistence type="predicted"/>
<keyword evidence="2" id="KW-0548">Nucleotidyltransferase</keyword>
<dbReference type="PANTHER" id="PTHR34388:SF1">
    <property type="entry name" value="DNA POLYMERASE III SUBUNIT DELTA"/>
    <property type="match status" value="1"/>
</dbReference>
<evidence type="ECO:0000256" key="3">
    <source>
        <dbReference type="ARBA" id="ARBA00022705"/>
    </source>
</evidence>
<reference evidence="6 7" key="1">
    <citation type="journal article" date="2013" name="J. Mol. Microbiol. Biotechnol.">
        <title>Analysis of the Complete Genomes of Acholeplasma brassicae , A. palmae and A. laidlawii and Their Comparison to the Obligate Parasites from ' Candidatus Phytoplasma'.</title>
        <authorList>
            <person name="Kube M."/>
            <person name="Siewert C."/>
            <person name="Migdoll A.M."/>
            <person name="Duduk B."/>
            <person name="Holz S."/>
            <person name="Rabus R."/>
            <person name="Seemuller E."/>
            <person name="Mitrovic J."/>
            <person name="Muller I."/>
            <person name="Buttner C."/>
            <person name="Reinhardt R."/>
        </authorList>
    </citation>
    <scope>NUCLEOTIDE SEQUENCE [LARGE SCALE GENOMIC DNA]</scope>
    <source>
        <strain evidence="6 7">J233</strain>
    </source>
</reference>